<evidence type="ECO:0000313" key="4">
    <source>
        <dbReference type="Proteomes" id="UP000297394"/>
    </source>
</evidence>
<dbReference type="InterPro" id="IPR014001">
    <property type="entry name" value="Helicase_ATP-bd"/>
</dbReference>
<dbReference type="GO" id="GO:0003676">
    <property type="term" value="F:nucleic acid binding"/>
    <property type="evidence" value="ECO:0007669"/>
    <property type="project" value="InterPro"/>
</dbReference>
<proteinExistence type="predicted"/>
<dbReference type="Proteomes" id="UP000297394">
    <property type="component" value="Unassembled WGS sequence"/>
</dbReference>
<dbReference type="SUPFAM" id="SSF52540">
    <property type="entry name" value="P-loop containing nucleoside triphosphate hydrolases"/>
    <property type="match status" value="1"/>
</dbReference>
<dbReference type="InterPro" id="IPR027417">
    <property type="entry name" value="P-loop_NTPase"/>
</dbReference>
<reference evidence="3 4" key="1">
    <citation type="journal article" date="2019" name="PLoS Negl. Trop. Dis.">
        <title>Revisiting the worldwide diversity of Leptospira species in the environment.</title>
        <authorList>
            <person name="Vincent A.T."/>
            <person name="Schiettekatte O."/>
            <person name="Bourhy P."/>
            <person name="Veyrier F.J."/>
            <person name="Picardeau M."/>
        </authorList>
    </citation>
    <scope>NUCLEOTIDE SEQUENCE [LARGE SCALE GENOMIC DNA]</scope>
    <source>
        <strain evidence="3 4">201800280</strain>
    </source>
</reference>
<sequence length="960" mass="111905">MKRDDQGRNMVNHTLISLNRSFKNKLKDSPGASLTAFSAKEISDQGFINHIQSGYSWSVGVFKENYRKLDNFIESHLTALDFDKNFTLDEALNNEFFKKNASFIYTSASHTEEHHKFRVIFYFPTSITSMGEYNKLYAGLLALFPQADTSARDCARMFYGSSGAKIFHFDNSKMSEEVFESLKLTDIAVVKKERKKNKTSQPKRNIRKSVEPFNSNIADLNLNLVEEALSYIPSKARDDGRRSIFLKLYYALRSVISMTKAQDLLREKIDSNSTLDLDKLEDSYQYGYIGALFNEAKQYGWKARNYVYKSIKNINSGLSVPKNVTKILNVQYLSNALKNVFSNKFVLIQSLQGTGKTEFISKCLESKKIIYVIHRVELCKEIYNRLVSLGIEVELYSNLKSSVLKEFEQSIVICLDSIPKLNYEKYRNCIIIFDEYDQVFKHLFGKTCESKLQEIYSKMRDLVRVSKQVIAMSADSSRASLHFFKKCLNANNIEYIFNQYIPFKDRKVTIYSNKNIWLNKVIETVENGKKVSIACVKKCSTKRLYNELKELFPGKNILHITIDNKNYEQVKLCLEDSFEVLKYDIFIFSPVIGTGKDFNFEYSTENFLLADASNILSSTDCFQMSTRFRKFNHLHVFLHSRDKINYTEGDMKDGFMHRFRLFISKDKFYKQIMKHPAISEHTKGKYRPLFISKFLHDQEKIESAKGLFGYFLGLLYERGFSVSFNNDKTISDKSLVSKRRKLELEEYNQKVKNASDQVSEVTSKYITKNGACNEAEYYSNLKFHFKKLANFRANNQDSLKDFNFLVDSGNDCHYWLNKIQNFRLAFGSETFAQNLDSSEQYSKLKVQRNYYYNKHELLKQLLNHIPIDSIFCEENLVNLRKFLVLDKNCKMITENLFKVTFTHRLHMINFISSLLGKLGLSLKMVKKSNGKRFYIVDKESFDRMSRISQLNQTSEIRKTD</sequence>
<comment type="caution">
    <text evidence="3">The sequence shown here is derived from an EMBL/GenBank/DDBJ whole genome shotgun (WGS) entry which is preliminary data.</text>
</comment>
<dbReference type="EMBL" id="RQFM01000022">
    <property type="protein sequence ID" value="TGK84832.1"/>
    <property type="molecule type" value="Genomic_DNA"/>
</dbReference>
<evidence type="ECO:0000313" key="3">
    <source>
        <dbReference type="EMBL" id="TGK84832.1"/>
    </source>
</evidence>
<gene>
    <name evidence="3" type="ORF">EHQ23_09045</name>
</gene>
<feature type="coiled-coil region" evidence="1">
    <location>
        <begin position="737"/>
        <end position="764"/>
    </location>
</feature>
<dbReference type="Pfam" id="PF00270">
    <property type="entry name" value="DEAD"/>
    <property type="match status" value="1"/>
</dbReference>
<accession>A0A5K1T8I6</accession>
<dbReference type="PROSITE" id="PS51192">
    <property type="entry name" value="HELICASE_ATP_BIND_1"/>
    <property type="match status" value="1"/>
</dbReference>
<dbReference type="InterPro" id="IPR011545">
    <property type="entry name" value="DEAD/DEAH_box_helicase_dom"/>
</dbReference>
<protein>
    <recommendedName>
        <fullName evidence="2">Helicase ATP-binding domain-containing protein</fullName>
    </recommendedName>
</protein>
<dbReference type="GO" id="GO:0005524">
    <property type="term" value="F:ATP binding"/>
    <property type="evidence" value="ECO:0007669"/>
    <property type="project" value="InterPro"/>
</dbReference>
<dbReference type="Gene3D" id="3.40.50.300">
    <property type="entry name" value="P-loop containing nucleotide triphosphate hydrolases"/>
    <property type="match status" value="1"/>
</dbReference>
<name>A0A5K1T8I6_9LEPT</name>
<evidence type="ECO:0000256" key="1">
    <source>
        <dbReference type="SAM" id="Coils"/>
    </source>
</evidence>
<dbReference type="AlphaFoldDB" id="A0A5K1T8I6"/>
<evidence type="ECO:0000259" key="2">
    <source>
        <dbReference type="PROSITE" id="PS51192"/>
    </source>
</evidence>
<feature type="domain" description="Helicase ATP-binding" evidence="2">
    <location>
        <begin position="337"/>
        <end position="494"/>
    </location>
</feature>
<dbReference type="SMART" id="SM00487">
    <property type="entry name" value="DEXDc"/>
    <property type="match status" value="1"/>
</dbReference>
<keyword evidence="1" id="KW-0175">Coiled coil</keyword>
<organism evidence="3 4">
    <name type="scientific">Leptospira bourretii</name>
    <dbReference type="NCBI Taxonomy" id="2484962"/>
    <lineage>
        <taxon>Bacteria</taxon>
        <taxon>Pseudomonadati</taxon>
        <taxon>Spirochaetota</taxon>
        <taxon>Spirochaetia</taxon>
        <taxon>Leptospirales</taxon>
        <taxon>Leptospiraceae</taxon>
        <taxon>Leptospira</taxon>
    </lineage>
</organism>